<evidence type="ECO:0000256" key="1">
    <source>
        <dbReference type="ARBA" id="ARBA00022729"/>
    </source>
</evidence>
<dbReference type="InterPro" id="IPR000801">
    <property type="entry name" value="Esterase-like"/>
</dbReference>
<dbReference type="AlphaFoldDB" id="A0A3D5J567"/>
<sequence>MTFFRNLFFACLVITTTKNFSQQREGNIVEYFGKEKVNDVSEGEVIHLFNEGLLLKTQGIPFSNASVEYDPVFADFLSGISSIDIYEGKEVYDSFQEKPVKWEKITIAENGEFNDPFLRRNGYLYLEYTSEEEKTVLFEASGHTNALINGLPHEGDHYDFGWNLIPITLKKGKNTFLLSGGRFPKIRARILKTYKPVEFTVRDLTLPDLISEEQKTLWGAIRIINTEDDFFTSASIEVKLKGMSEVVKIASIAPTYVRKIPFLIPNPSVLKEGETVTATLYLKDKNNVVIDTTSISLDVKSKYNHHKNTFLSNIDHSVQYYSVAPSLTRDKDNQAMFLSVHGASVEAVNQANAYKQKDWGHIVAPTNRRPFGFAWEDWGRLDALEVLEEASNLYKSDSQHTYLTGHSMGGHGTWYLGATYPDKFAAIAPAAGYPDLLDYRHSFTRSLNDEQVQQRFGMSLTDFKQKITPKFNNTTEEQLNNIIKRAGNTSRTLELKENYLHFGVYILHGDSDNVVPT</sequence>
<dbReference type="InterPro" id="IPR050955">
    <property type="entry name" value="Plant_Biomass_Hydrol_Est"/>
</dbReference>
<evidence type="ECO:0000313" key="2">
    <source>
        <dbReference type="EMBL" id="HCV83241.1"/>
    </source>
</evidence>
<gene>
    <name evidence="2" type="ORF">DGQ38_19575</name>
</gene>
<dbReference type="Pfam" id="PF00756">
    <property type="entry name" value="Esterase"/>
    <property type="match status" value="1"/>
</dbReference>
<dbReference type="PANTHER" id="PTHR43037:SF4">
    <property type="entry name" value="PEPTIDASE S9 PROLYL OLIGOPEPTIDASE CATALYTIC DOMAIN-CONTAINING PROTEIN"/>
    <property type="match status" value="1"/>
</dbReference>
<dbReference type="EMBL" id="DPMF01000442">
    <property type="protein sequence ID" value="HCV83241.1"/>
    <property type="molecule type" value="Genomic_DNA"/>
</dbReference>
<dbReference type="PANTHER" id="PTHR43037">
    <property type="entry name" value="UNNAMED PRODUCT-RELATED"/>
    <property type="match status" value="1"/>
</dbReference>
<dbReference type="Gene3D" id="3.40.50.1820">
    <property type="entry name" value="alpha/beta hydrolase"/>
    <property type="match status" value="1"/>
</dbReference>
<proteinExistence type="predicted"/>
<protein>
    <submittedName>
        <fullName evidence="2">Alpha/beta hydrolase</fullName>
    </submittedName>
</protein>
<evidence type="ECO:0000313" key="3">
    <source>
        <dbReference type="Proteomes" id="UP000264330"/>
    </source>
</evidence>
<dbReference type="SUPFAM" id="SSF53474">
    <property type="entry name" value="alpha/beta-Hydrolases"/>
    <property type="match status" value="1"/>
</dbReference>
<reference evidence="2 3" key="1">
    <citation type="journal article" date="2018" name="Nat. Biotechnol.">
        <title>A standardized bacterial taxonomy based on genome phylogeny substantially revises the tree of life.</title>
        <authorList>
            <person name="Parks D.H."/>
            <person name="Chuvochina M."/>
            <person name="Waite D.W."/>
            <person name="Rinke C."/>
            <person name="Skarshewski A."/>
            <person name="Chaumeil P.A."/>
            <person name="Hugenholtz P."/>
        </authorList>
    </citation>
    <scope>NUCLEOTIDE SEQUENCE [LARGE SCALE GENOMIC DNA]</scope>
    <source>
        <strain evidence="2">UBA9359</strain>
    </source>
</reference>
<accession>A0A3D5J567</accession>
<dbReference type="InterPro" id="IPR029058">
    <property type="entry name" value="AB_hydrolase_fold"/>
</dbReference>
<comment type="caution">
    <text evidence="2">The sequence shown here is derived from an EMBL/GenBank/DDBJ whole genome shotgun (WGS) entry which is preliminary data.</text>
</comment>
<keyword evidence="1" id="KW-0732">Signal</keyword>
<keyword evidence="2" id="KW-0378">Hydrolase</keyword>
<dbReference type="GO" id="GO:0016787">
    <property type="term" value="F:hydrolase activity"/>
    <property type="evidence" value="ECO:0007669"/>
    <property type="project" value="UniProtKB-KW"/>
</dbReference>
<dbReference type="Proteomes" id="UP000264330">
    <property type="component" value="Unassembled WGS sequence"/>
</dbReference>
<name>A0A3D5J567_9FLAO</name>
<organism evidence="2 3">
    <name type="scientific">Zunongwangia profunda</name>
    <dbReference type="NCBI Taxonomy" id="398743"/>
    <lineage>
        <taxon>Bacteria</taxon>
        <taxon>Pseudomonadati</taxon>
        <taxon>Bacteroidota</taxon>
        <taxon>Flavobacteriia</taxon>
        <taxon>Flavobacteriales</taxon>
        <taxon>Flavobacteriaceae</taxon>
        <taxon>Zunongwangia</taxon>
    </lineage>
</organism>
<feature type="non-terminal residue" evidence="2">
    <location>
        <position position="517"/>
    </location>
</feature>